<dbReference type="EMBL" id="QGNW01001662">
    <property type="protein sequence ID" value="RVW33905.1"/>
    <property type="molecule type" value="Genomic_DNA"/>
</dbReference>
<gene>
    <name evidence="6" type="primary">HIPP04_1</name>
    <name evidence="6" type="ORF">CK203_082966</name>
</gene>
<sequence length="235" mass="27075">MAKEEKIKEEKVDAVTTAVYKVNLHCQQCAREIQKPLLRAQGIHKVDADIEAGEIRVKGVIHTKKIQERIEKLSKKKVEIVSPQANIKDSVATEKTVKVNTKEIVRTTTIKVHMHCEKCEHDLRRKLLRRTDIYSVKTDMKAQKLTVEGTVESDKLIGYIRKKVHKHAEIIAPKPEKKEEKKEDVKVEQISITTTQTVEFMEEKSTKVDNVPYFIHYAYDPELFSDENPNACCIL</sequence>
<comment type="caution">
    <text evidence="6">The sequence shown here is derived from an EMBL/GenBank/DDBJ whole genome shotgun (WGS) entry which is preliminary data.</text>
</comment>
<dbReference type="Gene3D" id="3.30.70.100">
    <property type="match status" value="2"/>
</dbReference>
<dbReference type="InterPro" id="IPR006121">
    <property type="entry name" value="HMA_dom"/>
</dbReference>
<dbReference type="CDD" id="cd00371">
    <property type="entry name" value="HMA"/>
    <property type="match status" value="2"/>
</dbReference>
<dbReference type="PANTHER" id="PTHR46195">
    <property type="entry name" value="HEAVY METAL-ASSOCIATED ISOPRENYLATED PLANT PROTEIN 7"/>
    <property type="match status" value="1"/>
</dbReference>
<evidence type="ECO:0000256" key="3">
    <source>
        <dbReference type="ARBA" id="ARBA00023289"/>
    </source>
</evidence>
<dbReference type="InterPro" id="IPR036163">
    <property type="entry name" value="HMA_dom_sf"/>
</dbReference>
<dbReference type="SUPFAM" id="SSF55008">
    <property type="entry name" value="HMA, heavy metal-associated domain"/>
    <property type="match status" value="2"/>
</dbReference>
<dbReference type="PANTHER" id="PTHR46195:SF12">
    <property type="entry name" value="HEAVY METAL-ASSOCIATED ISOPRENYLATED PLANT PROTEIN 4"/>
    <property type="match status" value="1"/>
</dbReference>
<evidence type="ECO:0000259" key="5">
    <source>
        <dbReference type="PROSITE" id="PS50846"/>
    </source>
</evidence>
<keyword evidence="3" id="KW-0449">Lipoprotein</keyword>
<protein>
    <submittedName>
        <fullName evidence="6">Heavy metal-associated isoprenylated plant protein 4</fullName>
    </submittedName>
</protein>
<dbReference type="AlphaFoldDB" id="A0A438DEK9"/>
<evidence type="ECO:0000256" key="4">
    <source>
        <dbReference type="ARBA" id="ARBA00024045"/>
    </source>
</evidence>
<proteinExistence type="inferred from homology"/>
<evidence type="ECO:0000313" key="6">
    <source>
        <dbReference type="EMBL" id="RVW33905.1"/>
    </source>
</evidence>
<feature type="domain" description="HMA" evidence="5">
    <location>
        <begin position="15"/>
        <end position="78"/>
    </location>
</feature>
<accession>A0A438DEK9</accession>
<dbReference type="PROSITE" id="PS50846">
    <property type="entry name" value="HMA_2"/>
    <property type="match status" value="2"/>
</dbReference>
<reference evidence="6 7" key="1">
    <citation type="journal article" date="2018" name="PLoS Genet.">
        <title>Population sequencing reveals clonal diversity and ancestral inbreeding in the grapevine cultivar Chardonnay.</title>
        <authorList>
            <person name="Roach M.J."/>
            <person name="Johnson D.L."/>
            <person name="Bohlmann J."/>
            <person name="van Vuuren H.J."/>
            <person name="Jones S.J."/>
            <person name="Pretorius I.S."/>
            <person name="Schmidt S.A."/>
            <person name="Borneman A.R."/>
        </authorList>
    </citation>
    <scope>NUCLEOTIDE SEQUENCE [LARGE SCALE GENOMIC DNA]</scope>
    <source>
        <strain evidence="7">cv. Chardonnay</strain>
        <tissue evidence="6">Leaf</tissue>
    </source>
</reference>
<evidence type="ECO:0000256" key="2">
    <source>
        <dbReference type="ARBA" id="ARBA00022723"/>
    </source>
</evidence>
<feature type="domain" description="HMA" evidence="5">
    <location>
        <begin position="105"/>
        <end position="168"/>
    </location>
</feature>
<evidence type="ECO:0000313" key="7">
    <source>
        <dbReference type="Proteomes" id="UP000288805"/>
    </source>
</evidence>
<comment type="similarity">
    <text evidence="4">Belongs to the HIPP family.</text>
</comment>
<keyword evidence="3" id="KW-0636">Prenylation</keyword>
<dbReference type="Pfam" id="PF00403">
    <property type="entry name" value="HMA"/>
    <property type="match status" value="2"/>
</dbReference>
<name>A0A438DEK9_VITVI</name>
<evidence type="ECO:0000256" key="1">
    <source>
        <dbReference type="ARBA" id="ARBA00022481"/>
    </source>
</evidence>
<dbReference type="InterPro" id="IPR044577">
    <property type="entry name" value="HIPP4/7/8/17/18/19"/>
</dbReference>
<organism evidence="6 7">
    <name type="scientific">Vitis vinifera</name>
    <name type="common">Grape</name>
    <dbReference type="NCBI Taxonomy" id="29760"/>
    <lineage>
        <taxon>Eukaryota</taxon>
        <taxon>Viridiplantae</taxon>
        <taxon>Streptophyta</taxon>
        <taxon>Embryophyta</taxon>
        <taxon>Tracheophyta</taxon>
        <taxon>Spermatophyta</taxon>
        <taxon>Magnoliopsida</taxon>
        <taxon>eudicotyledons</taxon>
        <taxon>Gunneridae</taxon>
        <taxon>Pentapetalae</taxon>
        <taxon>rosids</taxon>
        <taxon>Vitales</taxon>
        <taxon>Vitaceae</taxon>
        <taxon>Viteae</taxon>
        <taxon>Vitis</taxon>
    </lineage>
</organism>
<dbReference type="Proteomes" id="UP000288805">
    <property type="component" value="Unassembled WGS sequence"/>
</dbReference>
<keyword evidence="2" id="KW-0479">Metal-binding</keyword>
<keyword evidence="1" id="KW-0488">Methylation</keyword>
<dbReference type="GO" id="GO:0046872">
    <property type="term" value="F:metal ion binding"/>
    <property type="evidence" value="ECO:0007669"/>
    <property type="project" value="UniProtKB-KW"/>
</dbReference>